<organism evidence="2 3">
    <name type="scientific">Psychromarinibacter sediminicola</name>
    <dbReference type="NCBI Taxonomy" id="3033385"/>
    <lineage>
        <taxon>Bacteria</taxon>
        <taxon>Pseudomonadati</taxon>
        <taxon>Pseudomonadota</taxon>
        <taxon>Alphaproteobacteria</taxon>
        <taxon>Rhodobacterales</taxon>
        <taxon>Paracoccaceae</taxon>
        <taxon>Psychromarinibacter</taxon>
    </lineage>
</organism>
<dbReference type="SUPFAM" id="SSF53335">
    <property type="entry name" value="S-adenosyl-L-methionine-dependent methyltransferases"/>
    <property type="match status" value="1"/>
</dbReference>
<dbReference type="GO" id="GO:0008757">
    <property type="term" value="F:S-adenosylmethionine-dependent methyltransferase activity"/>
    <property type="evidence" value="ECO:0007669"/>
    <property type="project" value="InterPro"/>
</dbReference>
<dbReference type="GO" id="GO:0032259">
    <property type="term" value="P:methylation"/>
    <property type="evidence" value="ECO:0007669"/>
    <property type="project" value="UniProtKB-KW"/>
</dbReference>
<feature type="domain" description="Methyltransferase type 11" evidence="1">
    <location>
        <begin position="45"/>
        <end position="137"/>
    </location>
</feature>
<keyword evidence="3" id="KW-1185">Reference proteome</keyword>
<dbReference type="Pfam" id="PF08241">
    <property type="entry name" value="Methyltransf_11"/>
    <property type="match status" value="1"/>
</dbReference>
<dbReference type="Gene3D" id="3.40.50.150">
    <property type="entry name" value="Vaccinia Virus protein VP39"/>
    <property type="match status" value="1"/>
</dbReference>
<dbReference type="RefSeq" id="WP_275568938.1">
    <property type="nucleotide sequence ID" value="NZ_JARGYC010000062.1"/>
</dbReference>
<dbReference type="PANTHER" id="PTHR43591:SF24">
    <property type="entry name" value="2-METHOXY-6-POLYPRENYL-1,4-BENZOQUINOL METHYLASE, MITOCHONDRIAL"/>
    <property type="match status" value="1"/>
</dbReference>
<dbReference type="InterPro" id="IPR029063">
    <property type="entry name" value="SAM-dependent_MTases_sf"/>
</dbReference>
<protein>
    <submittedName>
        <fullName evidence="2">Methyltransferase domain-containing protein</fullName>
    </submittedName>
</protein>
<proteinExistence type="predicted"/>
<dbReference type="PANTHER" id="PTHR43591">
    <property type="entry name" value="METHYLTRANSFERASE"/>
    <property type="match status" value="1"/>
</dbReference>
<evidence type="ECO:0000259" key="1">
    <source>
        <dbReference type="Pfam" id="PF08241"/>
    </source>
</evidence>
<dbReference type="Proteomes" id="UP001220964">
    <property type="component" value="Unassembled WGS sequence"/>
</dbReference>
<gene>
    <name evidence="2" type="ORF">P1J78_18895</name>
</gene>
<name>A0AAE3TAF8_9RHOB</name>
<dbReference type="CDD" id="cd02440">
    <property type="entry name" value="AdoMet_MTases"/>
    <property type="match status" value="1"/>
</dbReference>
<comment type="caution">
    <text evidence="2">The sequence shown here is derived from an EMBL/GenBank/DDBJ whole genome shotgun (WGS) entry which is preliminary data.</text>
</comment>
<accession>A0AAE3TAF8</accession>
<keyword evidence="2" id="KW-0808">Transferase</keyword>
<keyword evidence="2" id="KW-0489">Methyltransferase</keyword>
<reference evidence="2" key="1">
    <citation type="submission" date="2023-03" db="EMBL/GenBank/DDBJ databases">
        <title>Multiphase analysis and comparison of six strains from genera Psychromarinibacter, Lutimaribacter, and Maritimibacter, including a novel species: Psychromarinibacter sediminicola sp. nov.</title>
        <authorList>
            <person name="Wang Y.-H."/>
            <person name="Ye M.-Q."/>
            <person name="Du Z.-J."/>
        </authorList>
    </citation>
    <scope>NUCLEOTIDE SEQUENCE</scope>
    <source>
        <strain evidence="2">C21-152</strain>
    </source>
</reference>
<evidence type="ECO:0000313" key="3">
    <source>
        <dbReference type="Proteomes" id="UP001220964"/>
    </source>
</evidence>
<dbReference type="AlphaFoldDB" id="A0AAE3TAF8"/>
<evidence type="ECO:0000313" key="2">
    <source>
        <dbReference type="EMBL" id="MDF0602813.1"/>
    </source>
</evidence>
<dbReference type="InterPro" id="IPR013216">
    <property type="entry name" value="Methyltransf_11"/>
</dbReference>
<sequence length="267" mass="28134">MTEIVTDEELEAARGYEALFVPAVFRAWAGHVLDGADVGVGDAVLDVACGTGVVARQARARVGPGGRAVGVDPAPGMLAVARDVEPGVEWLPGTAEALPVEEAAFDGVLCQFGMMFFKDRGQAAREMARVLTRGGRVSVAVWNAIEENPAYAGVTALLDEHVGPEAGDALRMPFCMGAAEEVMDLLRDGGFTDIEVTTREEPAQFPSAATVVEAELRGWLPLFGIHLSEAEIADVTDRAEAALERFAMPSGEAVFPTSAHVVTGRKA</sequence>
<dbReference type="EMBL" id="JARGYC010000062">
    <property type="protein sequence ID" value="MDF0602813.1"/>
    <property type="molecule type" value="Genomic_DNA"/>
</dbReference>